<dbReference type="OrthoDB" id="5432776at2"/>
<evidence type="ECO:0000313" key="1">
    <source>
        <dbReference type="EMBL" id="SHH94763.1"/>
    </source>
</evidence>
<reference evidence="2" key="1">
    <citation type="submission" date="2016-11" db="EMBL/GenBank/DDBJ databases">
        <authorList>
            <person name="Varghese N."/>
            <person name="Submissions S."/>
        </authorList>
    </citation>
    <scope>NUCLEOTIDE SEQUENCE [LARGE SCALE GENOMIC DNA]</scope>
    <source>
        <strain evidence="2">CGMCC 1.6496</strain>
    </source>
</reference>
<sequence>MGAWGYAVETWTLGIDSADREEFEDKLNEYEKQGWELVNVFLQIGGSMRDISVNFNQIFLNEKRYKECKM</sequence>
<gene>
    <name evidence="1" type="ORF">SAMN05421807_12127</name>
</gene>
<dbReference type="Proteomes" id="UP000184079">
    <property type="component" value="Unassembled WGS sequence"/>
</dbReference>
<dbReference type="EMBL" id="FQXD01000021">
    <property type="protein sequence ID" value="SHH94763.1"/>
    <property type="molecule type" value="Genomic_DNA"/>
</dbReference>
<dbReference type="AlphaFoldDB" id="A0A1M5X6C3"/>
<name>A0A1M5X6C3_9BACI</name>
<proteinExistence type="predicted"/>
<keyword evidence="2" id="KW-1185">Reference proteome</keyword>
<dbReference type="RefSeq" id="WP_073012792.1">
    <property type="nucleotide sequence ID" value="NZ_FQXD01000021.1"/>
</dbReference>
<evidence type="ECO:0008006" key="3">
    <source>
        <dbReference type="Google" id="ProtNLM"/>
    </source>
</evidence>
<accession>A0A1M5X6C3</accession>
<evidence type="ECO:0000313" key="2">
    <source>
        <dbReference type="Proteomes" id="UP000184079"/>
    </source>
</evidence>
<organism evidence="1 2">
    <name type="scientific">Virgibacillus chiguensis</name>
    <dbReference type="NCBI Taxonomy" id="411959"/>
    <lineage>
        <taxon>Bacteria</taxon>
        <taxon>Bacillati</taxon>
        <taxon>Bacillota</taxon>
        <taxon>Bacilli</taxon>
        <taxon>Bacillales</taxon>
        <taxon>Bacillaceae</taxon>
        <taxon>Virgibacillus</taxon>
    </lineage>
</organism>
<protein>
    <recommendedName>
        <fullName evidence="3">DUF4177 domain-containing protein</fullName>
    </recommendedName>
</protein>